<evidence type="ECO:0000313" key="2">
    <source>
        <dbReference type="Proteomes" id="UP000266673"/>
    </source>
</evidence>
<sequence>MTKQIESGINILILLKLIIGGKRNNIDVNNLWSDLKKIKEPYVRLNVDENYGTSLPENYQSQEDYNFLFNDFNEEKLSDLIDDDTAQIFTSKIEWLPKPAPKELHEYFNNKCKVVVHGFESLHIYIQFIEQELKITTIFLLIHETFSLKVIDDKW</sequence>
<reference evidence="1 2" key="1">
    <citation type="submission" date="2018-06" db="EMBL/GenBank/DDBJ databases">
        <title>Comparative genomics reveals the genomic features of Rhizophagus irregularis, R. cerebriforme, R. diaphanum and Gigaspora rosea, and their symbiotic lifestyle signature.</title>
        <authorList>
            <person name="Morin E."/>
            <person name="San Clemente H."/>
            <person name="Chen E.C.H."/>
            <person name="De La Providencia I."/>
            <person name="Hainaut M."/>
            <person name="Kuo A."/>
            <person name="Kohler A."/>
            <person name="Murat C."/>
            <person name="Tang N."/>
            <person name="Roy S."/>
            <person name="Loubradou J."/>
            <person name="Henrissat B."/>
            <person name="Grigoriev I.V."/>
            <person name="Corradi N."/>
            <person name="Roux C."/>
            <person name="Martin F.M."/>
        </authorList>
    </citation>
    <scope>NUCLEOTIDE SEQUENCE [LARGE SCALE GENOMIC DNA]</scope>
    <source>
        <strain evidence="1 2">DAOM 194757</strain>
    </source>
</reference>
<comment type="caution">
    <text evidence="1">The sequence shown here is derived from an EMBL/GenBank/DDBJ whole genome shotgun (WGS) entry which is preliminary data.</text>
</comment>
<dbReference type="Proteomes" id="UP000266673">
    <property type="component" value="Unassembled WGS sequence"/>
</dbReference>
<dbReference type="EMBL" id="QKWP01000402">
    <property type="protein sequence ID" value="RIB20711.1"/>
    <property type="molecule type" value="Genomic_DNA"/>
</dbReference>
<protein>
    <submittedName>
        <fullName evidence="1">Uncharacterized protein</fullName>
    </submittedName>
</protein>
<name>A0A397VFT5_9GLOM</name>
<organism evidence="1 2">
    <name type="scientific">Gigaspora rosea</name>
    <dbReference type="NCBI Taxonomy" id="44941"/>
    <lineage>
        <taxon>Eukaryota</taxon>
        <taxon>Fungi</taxon>
        <taxon>Fungi incertae sedis</taxon>
        <taxon>Mucoromycota</taxon>
        <taxon>Glomeromycotina</taxon>
        <taxon>Glomeromycetes</taxon>
        <taxon>Diversisporales</taxon>
        <taxon>Gigasporaceae</taxon>
        <taxon>Gigaspora</taxon>
    </lineage>
</organism>
<accession>A0A397VFT5</accession>
<keyword evidence="2" id="KW-1185">Reference proteome</keyword>
<gene>
    <name evidence="1" type="ORF">C2G38_2178592</name>
</gene>
<dbReference type="AlphaFoldDB" id="A0A397VFT5"/>
<evidence type="ECO:0000313" key="1">
    <source>
        <dbReference type="EMBL" id="RIB20711.1"/>
    </source>
</evidence>
<dbReference type="OrthoDB" id="2446509at2759"/>
<proteinExistence type="predicted"/>